<dbReference type="SUPFAM" id="SSF81901">
    <property type="entry name" value="HCP-like"/>
    <property type="match status" value="1"/>
</dbReference>
<geneLocation type="plasmid" evidence="1">
    <name>pColt5.8d</name>
</geneLocation>
<sequence>MYPEIDWAKEPDLEGVRNAFRLMEVDFSGAEMKLEALAASGSIASMFYLADAYALGRFQHQRDLETAKKWYAEAENHGWRPGSFILGRILFDQGLHKEAFLAFQRSAAVIYIPGVFWYGLCKVKGIGTSVDEHEGIRHIEVAAYQGHLLARRKLIGIYLSGKFGPSKFLAGLLFIPILFGQMLKVIVRGEWREHSFEDRIM</sequence>
<proteinExistence type="predicted"/>
<dbReference type="RefSeq" id="WP_200985153.1">
    <property type="nucleotide sequence ID" value="NZ_MK318974.1"/>
</dbReference>
<organism evidence="1">
    <name type="scientific">Rhizobium rhizogenes</name>
    <name type="common">Agrobacterium rhizogenes</name>
    <dbReference type="NCBI Taxonomy" id="359"/>
    <lineage>
        <taxon>Bacteria</taxon>
        <taxon>Pseudomonadati</taxon>
        <taxon>Pseudomonadota</taxon>
        <taxon>Alphaproteobacteria</taxon>
        <taxon>Hyphomicrobiales</taxon>
        <taxon>Rhizobiaceae</taxon>
        <taxon>Rhizobium/Agrobacterium group</taxon>
        <taxon>Rhizobium</taxon>
    </lineage>
</organism>
<dbReference type="Gene3D" id="1.25.40.10">
    <property type="entry name" value="Tetratricopeptide repeat domain"/>
    <property type="match status" value="1"/>
</dbReference>
<dbReference type="InterPro" id="IPR011990">
    <property type="entry name" value="TPR-like_helical_dom_sf"/>
</dbReference>
<dbReference type="SMART" id="SM00671">
    <property type="entry name" value="SEL1"/>
    <property type="match status" value="2"/>
</dbReference>
<keyword evidence="1" id="KW-0614">Plasmid</keyword>
<protein>
    <submittedName>
        <fullName evidence="1">Sel1 repeat family protein</fullName>
    </submittedName>
</protein>
<evidence type="ECO:0000313" key="1">
    <source>
        <dbReference type="EMBL" id="QCL10056.1"/>
    </source>
</evidence>
<dbReference type="InterPro" id="IPR006597">
    <property type="entry name" value="Sel1-like"/>
</dbReference>
<accession>A0A7S4ZT07</accession>
<dbReference type="AlphaFoldDB" id="A0A7S4ZT07"/>
<dbReference type="EMBL" id="MK318974">
    <property type="protein sequence ID" value="QCL10056.1"/>
    <property type="molecule type" value="Genomic_DNA"/>
</dbReference>
<reference evidence="1" key="1">
    <citation type="submission" date="2018-12" db="EMBL/GenBank/DDBJ databases">
        <title>Three Rhizobium rhizogenes strains isolated from the same crown gall tumor carry diverse plasmids.</title>
        <authorList>
            <person name="Pulawska J."/>
            <person name="Kuzmanovic N."/>
        </authorList>
    </citation>
    <scope>NUCLEOTIDE SEQUENCE</scope>
    <source>
        <strain evidence="1">Colt5.8</strain>
        <plasmid evidence="1">pColt5.8d</plasmid>
    </source>
</reference>
<name>A0A7S4ZT07_RHIRH</name>
<gene>
    <name evidence="1" type="ORF">pC5.8d_753</name>
</gene>